<evidence type="ECO:0000313" key="2">
    <source>
        <dbReference type="EMBL" id="CAF0970471.1"/>
    </source>
</evidence>
<proteinExistence type="predicted"/>
<sequence>MKTLQPTATLQKRSCLRTIVAVYFGLSLMVYLIVLIVGIMMLCTSVNQYAHSWMSEPNDCAEALFQTSYRLFAQRFFKSVNEEIIETKSRTVPAVFDNSAIHPPFILQKNNVKTIVQHVIFLEVLMQQQIFLFIAFYTVQIMNFLISEPDEIRRLRRNSIENASHYSVLDKDQYDATSTSIDPNNRI</sequence>
<evidence type="ECO:0000313" key="3">
    <source>
        <dbReference type="Proteomes" id="UP000663882"/>
    </source>
</evidence>
<keyword evidence="1" id="KW-1133">Transmembrane helix</keyword>
<name>A0A814ENQ2_9BILA</name>
<reference evidence="2" key="1">
    <citation type="submission" date="2021-02" db="EMBL/GenBank/DDBJ databases">
        <authorList>
            <person name="Nowell W R."/>
        </authorList>
    </citation>
    <scope>NUCLEOTIDE SEQUENCE</scope>
</reference>
<dbReference type="Proteomes" id="UP000663882">
    <property type="component" value="Unassembled WGS sequence"/>
</dbReference>
<dbReference type="EMBL" id="CAJNOO010000529">
    <property type="protein sequence ID" value="CAF0970471.1"/>
    <property type="molecule type" value="Genomic_DNA"/>
</dbReference>
<gene>
    <name evidence="2" type="ORF">RFH988_LOCUS12603</name>
</gene>
<keyword evidence="1" id="KW-0472">Membrane</keyword>
<protein>
    <submittedName>
        <fullName evidence="2">Uncharacterized protein</fullName>
    </submittedName>
</protein>
<organism evidence="2 3">
    <name type="scientific">Rotaria sordida</name>
    <dbReference type="NCBI Taxonomy" id="392033"/>
    <lineage>
        <taxon>Eukaryota</taxon>
        <taxon>Metazoa</taxon>
        <taxon>Spiralia</taxon>
        <taxon>Gnathifera</taxon>
        <taxon>Rotifera</taxon>
        <taxon>Eurotatoria</taxon>
        <taxon>Bdelloidea</taxon>
        <taxon>Philodinida</taxon>
        <taxon>Philodinidae</taxon>
        <taxon>Rotaria</taxon>
    </lineage>
</organism>
<keyword evidence="1" id="KW-0812">Transmembrane</keyword>
<dbReference type="OrthoDB" id="5958943at2759"/>
<comment type="caution">
    <text evidence="2">The sequence shown here is derived from an EMBL/GenBank/DDBJ whole genome shotgun (WGS) entry which is preliminary data.</text>
</comment>
<feature type="transmembrane region" description="Helical" evidence="1">
    <location>
        <begin position="130"/>
        <end position="147"/>
    </location>
</feature>
<accession>A0A814ENQ2</accession>
<dbReference type="AlphaFoldDB" id="A0A814ENQ2"/>
<evidence type="ECO:0000256" key="1">
    <source>
        <dbReference type="SAM" id="Phobius"/>
    </source>
</evidence>
<feature type="transmembrane region" description="Helical" evidence="1">
    <location>
        <begin position="20"/>
        <end position="42"/>
    </location>
</feature>